<sequence>MRVEPRWDLDADSRLSTNAGTPIQCLHTTPFVLLKPPLPLHRLAIMHPRDPRIRQTINQISQNLESANETAQEGIYAFSHNYLVPCFASIRHCLGACTSPCFPNRDDQLRRRKRGVTRGRAELNFDFYDDWDYDEDVMGDRPLGWGTDELDRLLAGGSITCDQPLMNRRLSYGARGGRRKSSAIQQDDRQDPTVIPSSSFLGFLERLPWRIGHRGLKYRPSPADLQENPGGLKRNSLETEPLLERNEESDGEAQKSDNPDGGTRQRSNTQSSQDTNTSLSSRGDLILGDEEEDAVPLGDEFAMALERRSTISGDDSALPRRSVSGTSISKESGQRNKGKGKRRRYTTISKNSAQSSSGGDVLEPTALVPTMADLKLEEEQARRDEEMEIGRKRQAALNLARQRGLSISEAESKAAPVPKLNGTLQRDNYADQCKNNHTSVTQPLSGSSLQETLAIHDTETIPELPDVSKAK</sequence>
<organism evidence="1">
    <name type="scientific">Ophidiomyces ophidiicola</name>
    <dbReference type="NCBI Taxonomy" id="1387563"/>
    <lineage>
        <taxon>Eukaryota</taxon>
        <taxon>Fungi</taxon>
        <taxon>Dikarya</taxon>
        <taxon>Ascomycota</taxon>
        <taxon>Pezizomycotina</taxon>
        <taxon>Eurotiomycetes</taxon>
        <taxon>Eurotiomycetidae</taxon>
        <taxon>Onygenales</taxon>
        <taxon>Onygenaceae</taxon>
        <taxon>Ophidiomyces</taxon>
    </lineage>
</organism>
<dbReference type="EMBL" id="JALBCA010000027">
    <property type="protein sequence ID" value="KAI2388992.1"/>
    <property type="molecule type" value="Genomic_DNA"/>
</dbReference>
<reference evidence="1" key="1">
    <citation type="journal article" date="2022" name="bioRxiv">
        <title>Population genetic analysis of Ophidiomyces ophidiicola, the causative agent of snake fungal disease, indicates recent introductions to the USA.</title>
        <authorList>
            <person name="Ladner J.T."/>
            <person name="Palmer J.M."/>
            <person name="Ettinger C.L."/>
            <person name="Stajich J.E."/>
            <person name="Farrell T.M."/>
            <person name="Glorioso B.M."/>
            <person name="Lawson B."/>
            <person name="Price S.J."/>
            <person name="Stengle A.G."/>
            <person name="Grear D.A."/>
            <person name="Lorch J.M."/>
        </authorList>
    </citation>
    <scope>NUCLEOTIDE SEQUENCE</scope>
    <source>
        <strain evidence="1">NWHC 24266-5</strain>
    </source>
</reference>
<proteinExistence type="predicted"/>
<gene>
    <name evidence="1" type="ORF">LOY88_002366</name>
</gene>
<protein>
    <submittedName>
        <fullName evidence="1">Uncharacterized protein</fullName>
    </submittedName>
</protein>
<comment type="caution">
    <text evidence="1">The sequence shown here is derived from an EMBL/GenBank/DDBJ whole genome shotgun (WGS) entry which is preliminary data.</text>
</comment>
<evidence type="ECO:0000313" key="1">
    <source>
        <dbReference type="EMBL" id="KAI2388992.1"/>
    </source>
</evidence>
<name>A0ACB8V093_9EURO</name>
<accession>A0ACB8V093</accession>